<reference evidence="2" key="1">
    <citation type="submission" date="2014-03" db="EMBL/GenBank/DDBJ databases">
        <authorList>
            <person name="Aksoy S."/>
            <person name="Warren W."/>
            <person name="Wilson R.K."/>
        </authorList>
    </citation>
    <scope>NUCLEOTIDE SEQUENCE [LARGE SCALE GENOMIC DNA]</scope>
    <source>
        <strain evidence="2">IAEA</strain>
    </source>
</reference>
<dbReference type="AlphaFoldDB" id="A0A1A9ZIJ7"/>
<evidence type="ECO:0000313" key="1">
    <source>
        <dbReference type="EnsemblMetazoa" id="GPAI015715-PA"/>
    </source>
</evidence>
<protein>
    <submittedName>
        <fullName evidence="1">Uncharacterized protein</fullName>
    </submittedName>
</protein>
<sequence length="128" mass="15055">MLLALFPNTTTTMYADVVDNGRSSDLITHCHVQGYIRLKSDFFKEKNVEKQGYGAAAAYGKFMPDQQYLAKFSAIQAQHLAGTQYQCHEHQQLVNKQQHIYPFIYPSTQQRAFYHHQQHEQRRHHHHQ</sequence>
<organism evidence="1 2">
    <name type="scientific">Glossina pallidipes</name>
    <name type="common">Tsetse fly</name>
    <dbReference type="NCBI Taxonomy" id="7398"/>
    <lineage>
        <taxon>Eukaryota</taxon>
        <taxon>Metazoa</taxon>
        <taxon>Ecdysozoa</taxon>
        <taxon>Arthropoda</taxon>
        <taxon>Hexapoda</taxon>
        <taxon>Insecta</taxon>
        <taxon>Pterygota</taxon>
        <taxon>Neoptera</taxon>
        <taxon>Endopterygota</taxon>
        <taxon>Diptera</taxon>
        <taxon>Brachycera</taxon>
        <taxon>Muscomorpha</taxon>
        <taxon>Hippoboscoidea</taxon>
        <taxon>Glossinidae</taxon>
        <taxon>Glossina</taxon>
    </lineage>
</organism>
<reference evidence="1" key="2">
    <citation type="submission" date="2020-05" db="UniProtKB">
        <authorList>
            <consortium name="EnsemblMetazoa"/>
        </authorList>
    </citation>
    <scope>IDENTIFICATION</scope>
    <source>
        <strain evidence="1">IAEA</strain>
    </source>
</reference>
<proteinExistence type="predicted"/>
<dbReference type="Proteomes" id="UP000092445">
    <property type="component" value="Unassembled WGS sequence"/>
</dbReference>
<dbReference type="VEuPathDB" id="VectorBase:GPAI015715"/>
<dbReference type="EnsemblMetazoa" id="GPAI015715-RA">
    <property type="protein sequence ID" value="GPAI015715-PA"/>
    <property type="gene ID" value="GPAI015715"/>
</dbReference>
<keyword evidence="2" id="KW-1185">Reference proteome</keyword>
<evidence type="ECO:0000313" key="2">
    <source>
        <dbReference type="Proteomes" id="UP000092445"/>
    </source>
</evidence>
<name>A0A1A9ZIJ7_GLOPL</name>
<accession>A0A1A9ZIJ7</accession>